<feature type="domain" description="MrfA-like Zn-binding" evidence="1">
    <location>
        <begin position="464"/>
        <end position="561"/>
    </location>
</feature>
<comment type="caution">
    <text evidence="2">The sequence shown here is derived from an EMBL/GenBank/DDBJ whole genome shotgun (WGS) entry which is preliminary data.</text>
</comment>
<evidence type="ECO:0000313" key="2">
    <source>
        <dbReference type="EMBL" id="MBX6982224.1"/>
    </source>
</evidence>
<evidence type="ECO:0000313" key="3">
    <source>
        <dbReference type="Proteomes" id="UP000824410"/>
    </source>
</evidence>
<gene>
    <name evidence="2" type="ORF">EX242_18440</name>
</gene>
<organism evidence="2 3">
    <name type="scientific">Providencia rettgeri</name>
    <dbReference type="NCBI Taxonomy" id="587"/>
    <lineage>
        <taxon>Bacteria</taxon>
        <taxon>Pseudomonadati</taxon>
        <taxon>Pseudomonadota</taxon>
        <taxon>Gammaproteobacteria</taxon>
        <taxon>Enterobacterales</taxon>
        <taxon>Morganellaceae</taxon>
        <taxon>Providencia</taxon>
    </lineage>
</organism>
<dbReference type="InterPro" id="IPR047721">
    <property type="entry name" value="DrmB"/>
</dbReference>
<dbReference type="Proteomes" id="UP000824410">
    <property type="component" value="Unassembled WGS sequence"/>
</dbReference>
<dbReference type="NCBIfam" id="NF038324">
    <property type="entry name" value="DrmB_fam"/>
    <property type="match status" value="1"/>
</dbReference>
<dbReference type="RefSeq" id="WP_131680632.1">
    <property type="nucleotide sequence ID" value="NZ_SHCZ01000023.1"/>
</dbReference>
<accession>A0AAP2K1K8</accession>
<sequence>MTDSNRSYRSSQLISPFGPGAIIDIGDESLILMDIKHWPKNLEEIKLDRLTREAGVWALKKPPVLENRWEKVNKYNSLLTYRFPAWMFCPKCRHLKRWGTDNQVKFQGVPICDSHQCNKKTLVPMRFVAACNHGHLQDIPWDRWAHQNQKTKCSMPKEQLYFYSNSAKGSGLDALEVRCENCGAKNSLGNIMHEGALNITCSDKQPWEFKPIENRNCKESLHVLQRGASNLYYPIVRSALDIPCSTISRGKKVLKAIQQHEEDYENLMWAIESKKEKAINLYAVDLYEKVGFSSEEIITAVRSGSEAKREFKIPDDEELKLAEWEVLSGIQLYENQGVNFVTRDVEFSNSDSLGFEKYIKNIVLVDKLREVRAFCGFERIKPDDNPVLMELEKGQYSQYSWLPAYEVFGEGIFIEFDQKALEDWEQTASKFVKPRIDSVRKRYAGITSTYLPEPTAKFVALHTFAHLIIRQLSFESGYSSGSLRERIYAYEGQAGILIYTADGDSEGSLGGLVQQGEPKRLFPAIIAALETANWCSNDPVCSELEAQGVMGLNKAACHSCTLVSETSCENNNLLLDRKLLIGDQHELGLFSLIMKDLNEELS</sequence>
<evidence type="ECO:0000259" key="1">
    <source>
        <dbReference type="Pfam" id="PF09369"/>
    </source>
</evidence>
<dbReference type="Pfam" id="PF09369">
    <property type="entry name" value="MZB"/>
    <property type="match status" value="1"/>
</dbReference>
<proteinExistence type="predicted"/>
<name>A0AAP2K1K8_PRORE</name>
<dbReference type="AlphaFoldDB" id="A0AAP2K1K8"/>
<dbReference type="InterPro" id="IPR018973">
    <property type="entry name" value="MZB"/>
</dbReference>
<reference evidence="2" key="1">
    <citation type="submission" date="2019-02" db="EMBL/GenBank/DDBJ databases">
        <title>Genomic characterization of isolates from hospital effluents in KZN, South Africa.</title>
        <authorList>
            <person name="Ntshobeni N."/>
            <person name="Allam M."/>
            <person name="Ismail A."/>
            <person name="Amoako D."/>
            <person name="Essack S."/>
            <person name="Chenia H."/>
        </authorList>
    </citation>
    <scope>NUCLEOTIDE SEQUENCE</scope>
    <source>
        <strain evidence="2">AFE97_S1</strain>
    </source>
</reference>
<dbReference type="EMBL" id="SHDO01000025">
    <property type="protein sequence ID" value="MBX6982224.1"/>
    <property type="molecule type" value="Genomic_DNA"/>
</dbReference>
<protein>
    <submittedName>
        <fullName evidence="2">DUF1998 domain-containing protein</fullName>
    </submittedName>
</protein>